<proteinExistence type="predicted"/>
<evidence type="ECO:0008006" key="3">
    <source>
        <dbReference type="Google" id="ProtNLM"/>
    </source>
</evidence>
<name>A0A6C0AG97_9ZZZZ</name>
<keyword evidence="1" id="KW-1133">Transmembrane helix</keyword>
<evidence type="ECO:0000313" key="2">
    <source>
        <dbReference type="EMBL" id="QHS78788.1"/>
    </source>
</evidence>
<sequence length="71" mass="7737">MDKMSYLMLAVAVVGSIFILVQYNRKNQKESFRGGAINPTVAIIIALVLFGLIGSLIVWGEKQMASGFETS</sequence>
<feature type="transmembrane region" description="Helical" evidence="1">
    <location>
        <begin position="6"/>
        <end position="24"/>
    </location>
</feature>
<reference evidence="2" key="1">
    <citation type="journal article" date="2020" name="Nature">
        <title>Giant virus diversity and host interactions through global metagenomics.</title>
        <authorList>
            <person name="Schulz F."/>
            <person name="Roux S."/>
            <person name="Paez-Espino D."/>
            <person name="Jungbluth S."/>
            <person name="Walsh D.A."/>
            <person name="Denef V.J."/>
            <person name="McMahon K.D."/>
            <person name="Konstantinidis K.T."/>
            <person name="Eloe-Fadrosh E.A."/>
            <person name="Kyrpides N.C."/>
            <person name="Woyke T."/>
        </authorList>
    </citation>
    <scope>NUCLEOTIDE SEQUENCE</scope>
    <source>
        <strain evidence="2">GVMAG-S-1024976-23</strain>
    </source>
</reference>
<organism evidence="2">
    <name type="scientific">viral metagenome</name>
    <dbReference type="NCBI Taxonomy" id="1070528"/>
    <lineage>
        <taxon>unclassified sequences</taxon>
        <taxon>metagenomes</taxon>
        <taxon>organismal metagenomes</taxon>
    </lineage>
</organism>
<keyword evidence="1" id="KW-0812">Transmembrane</keyword>
<protein>
    <recommendedName>
        <fullName evidence="3">DUF2970 domain-containing protein</fullName>
    </recommendedName>
</protein>
<keyword evidence="1" id="KW-0472">Membrane</keyword>
<evidence type="ECO:0000256" key="1">
    <source>
        <dbReference type="SAM" id="Phobius"/>
    </source>
</evidence>
<dbReference type="EMBL" id="MN740604">
    <property type="protein sequence ID" value="QHS78788.1"/>
    <property type="molecule type" value="Genomic_DNA"/>
</dbReference>
<feature type="transmembrane region" description="Helical" evidence="1">
    <location>
        <begin position="36"/>
        <end position="59"/>
    </location>
</feature>
<dbReference type="AlphaFoldDB" id="A0A6C0AG97"/>
<accession>A0A6C0AG97</accession>